<feature type="transmembrane region" description="Helical" evidence="9">
    <location>
        <begin position="100"/>
        <end position="119"/>
    </location>
</feature>
<feature type="domain" description="Major facilitator superfamily (MFS) profile" evidence="10">
    <location>
        <begin position="63"/>
        <end position="496"/>
    </location>
</feature>
<feature type="transmembrane region" description="Helical" evidence="9">
    <location>
        <begin position="469"/>
        <end position="491"/>
    </location>
</feature>
<proteinExistence type="inferred from homology"/>
<dbReference type="Gene3D" id="1.20.1250.20">
    <property type="entry name" value="MFS general substrate transporter like domains"/>
    <property type="match status" value="1"/>
</dbReference>
<comment type="similarity">
    <text evidence="7">Belongs to the major facilitator superfamily. DHA1 family. Polyamines/proton antiporter (TC 2.A.1.2.16) subfamily.</text>
</comment>
<comment type="subcellular location">
    <subcellularLocation>
        <location evidence="1">Cell membrane</location>
        <topology evidence="1">Multi-pass membrane protein</topology>
    </subcellularLocation>
</comment>
<dbReference type="Proteomes" id="UP000279259">
    <property type="component" value="Unassembled WGS sequence"/>
</dbReference>
<keyword evidence="2" id="KW-0813">Transport</keyword>
<dbReference type="STRING" id="1890683.A0A427YJM3"/>
<dbReference type="Pfam" id="PF07690">
    <property type="entry name" value="MFS_1"/>
    <property type="match status" value="1"/>
</dbReference>
<dbReference type="GO" id="GO:0005886">
    <property type="term" value="C:plasma membrane"/>
    <property type="evidence" value="ECO:0007669"/>
    <property type="project" value="UniProtKB-SubCell"/>
</dbReference>
<dbReference type="PANTHER" id="PTHR23502:SF186">
    <property type="entry name" value="MAJOR FACILITATOR SUPERFAMILY (MFS) PROFILE DOMAIN-CONTAINING PROTEIN"/>
    <property type="match status" value="1"/>
</dbReference>
<reference evidence="11 12" key="1">
    <citation type="submission" date="2018-11" db="EMBL/GenBank/DDBJ databases">
        <title>Genome sequence of Saitozyma podzolica DSM 27192.</title>
        <authorList>
            <person name="Aliyu H."/>
            <person name="Gorte O."/>
            <person name="Ochsenreither K."/>
        </authorList>
    </citation>
    <scope>NUCLEOTIDE SEQUENCE [LARGE SCALE GENOMIC DNA]</scope>
    <source>
        <strain evidence="11 12">DSM 27192</strain>
    </source>
</reference>
<feature type="transmembrane region" description="Helical" evidence="9">
    <location>
        <begin position="289"/>
        <end position="310"/>
    </location>
</feature>
<evidence type="ECO:0000256" key="9">
    <source>
        <dbReference type="SAM" id="Phobius"/>
    </source>
</evidence>
<dbReference type="InterPro" id="IPR036259">
    <property type="entry name" value="MFS_trans_sf"/>
</dbReference>
<evidence type="ECO:0000256" key="1">
    <source>
        <dbReference type="ARBA" id="ARBA00004651"/>
    </source>
</evidence>
<protein>
    <recommendedName>
        <fullName evidence="10">Major facilitator superfamily (MFS) profile domain-containing protein</fullName>
    </recommendedName>
</protein>
<evidence type="ECO:0000313" key="11">
    <source>
        <dbReference type="EMBL" id="RSH91273.1"/>
    </source>
</evidence>
<organism evidence="11 12">
    <name type="scientific">Saitozyma podzolica</name>
    <dbReference type="NCBI Taxonomy" id="1890683"/>
    <lineage>
        <taxon>Eukaryota</taxon>
        <taxon>Fungi</taxon>
        <taxon>Dikarya</taxon>
        <taxon>Basidiomycota</taxon>
        <taxon>Agaricomycotina</taxon>
        <taxon>Tremellomycetes</taxon>
        <taxon>Tremellales</taxon>
        <taxon>Trimorphomycetaceae</taxon>
        <taxon>Saitozyma</taxon>
    </lineage>
</organism>
<feature type="coiled-coil region" evidence="8">
    <location>
        <begin position="539"/>
        <end position="566"/>
    </location>
</feature>
<feature type="transmembrane region" description="Helical" evidence="9">
    <location>
        <begin position="61"/>
        <end position="88"/>
    </location>
</feature>
<gene>
    <name evidence="11" type="ORF">EHS25_009572</name>
</gene>
<keyword evidence="4 9" id="KW-0812">Transmembrane</keyword>
<evidence type="ECO:0000256" key="7">
    <source>
        <dbReference type="ARBA" id="ARBA00038459"/>
    </source>
</evidence>
<dbReference type="SUPFAM" id="SSF103473">
    <property type="entry name" value="MFS general substrate transporter"/>
    <property type="match status" value="1"/>
</dbReference>
<feature type="transmembrane region" description="Helical" evidence="9">
    <location>
        <begin position="330"/>
        <end position="353"/>
    </location>
</feature>
<evidence type="ECO:0000256" key="3">
    <source>
        <dbReference type="ARBA" id="ARBA00022475"/>
    </source>
</evidence>
<evidence type="ECO:0000256" key="4">
    <source>
        <dbReference type="ARBA" id="ARBA00022692"/>
    </source>
</evidence>
<dbReference type="EMBL" id="RSCD01000008">
    <property type="protein sequence ID" value="RSH91273.1"/>
    <property type="molecule type" value="Genomic_DNA"/>
</dbReference>
<keyword evidence="12" id="KW-1185">Reference proteome</keyword>
<sequence>MPNASEFPTLPSRPWRLRVTPGDRILNHPYAGEGTDEKPFVVGWLPDDVENPMSFRYSYKWIATMIGAVAVLAVTMASSMLSAALFDIEREFPGKTTQEYILVTSIFVLSFVVGPLLWAPCSEIFGRRKMFIFTYLPFTAFNAGVCGAKSLEVLLVLRFFAGMFGSSPLTSAGGVIADMFPADQRGLAMGIFAAAPFLGPAIGPVAGGFLAEAASWKWVAAVIACFAALLTILGTVFSPETYAPVLLRQRAARLAKFTGKVYIAQPDAGKPKVPPKNLFANQMKKPWELLFKEPIVLLMALYMAIIYAILYMQFTSFPIVFQRARGWSPGIAGLAFVGITIGAFASLGYIVLYENKRYAKKMHAAGGYLAPEQRLPSVIGGSVLLPAGLFIFAWTGTPVTIPWIAPLIGTVLFGAGLVLVFLGIMNYLVDAYLIYAASVLAGNTIVRSIFGVVFPLFTSTIYANLGIHWAGTLIACLAVLFMPAPLIFYLYGARIRRASRYSREADDFGKMMAEKVRAMMLAKAQGANAPVPGTAAGQSAEVKSDLAREEEAVEALGEELHRATTQTGAGDAVATKLEQVEELKEGEARQRA</sequence>
<feature type="transmembrane region" description="Helical" evidence="9">
    <location>
        <begin position="401"/>
        <end position="425"/>
    </location>
</feature>
<keyword evidence="5 9" id="KW-1133">Transmembrane helix</keyword>
<keyword evidence="8" id="KW-0175">Coiled coil</keyword>
<dbReference type="CDD" id="cd17323">
    <property type="entry name" value="MFS_Tpo1_MDR_like"/>
    <property type="match status" value="1"/>
</dbReference>
<evidence type="ECO:0000259" key="10">
    <source>
        <dbReference type="PROSITE" id="PS50850"/>
    </source>
</evidence>
<dbReference type="InterPro" id="IPR020846">
    <property type="entry name" value="MFS_dom"/>
</dbReference>
<keyword evidence="6 9" id="KW-0472">Membrane</keyword>
<evidence type="ECO:0000256" key="6">
    <source>
        <dbReference type="ARBA" id="ARBA00023136"/>
    </source>
</evidence>
<feature type="transmembrane region" description="Helical" evidence="9">
    <location>
        <begin position="216"/>
        <end position="238"/>
    </location>
</feature>
<dbReference type="PROSITE" id="PS50850">
    <property type="entry name" value="MFS"/>
    <property type="match status" value="1"/>
</dbReference>
<keyword evidence="3" id="KW-1003">Cell membrane</keyword>
<comment type="caution">
    <text evidence="11">The sequence shown here is derived from an EMBL/GenBank/DDBJ whole genome shotgun (WGS) entry which is preliminary data.</text>
</comment>
<dbReference type="FunFam" id="1.20.1250.20:FF:000011">
    <property type="entry name" value="MFS multidrug transporter, putative"/>
    <property type="match status" value="1"/>
</dbReference>
<name>A0A427YJM3_9TREE</name>
<feature type="transmembrane region" description="Helical" evidence="9">
    <location>
        <begin position="432"/>
        <end position="457"/>
    </location>
</feature>
<evidence type="ECO:0000256" key="2">
    <source>
        <dbReference type="ARBA" id="ARBA00022448"/>
    </source>
</evidence>
<evidence type="ECO:0000256" key="8">
    <source>
        <dbReference type="SAM" id="Coils"/>
    </source>
</evidence>
<feature type="transmembrane region" description="Helical" evidence="9">
    <location>
        <begin position="374"/>
        <end position="395"/>
    </location>
</feature>
<dbReference type="AlphaFoldDB" id="A0A427YJM3"/>
<dbReference type="GO" id="GO:0022857">
    <property type="term" value="F:transmembrane transporter activity"/>
    <property type="evidence" value="ECO:0007669"/>
    <property type="project" value="InterPro"/>
</dbReference>
<dbReference type="PANTHER" id="PTHR23502">
    <property type="entry name" value="MAJOR FACILITATOR SUPERFAMILY"/>
    <property type="match status" value="1"/>
</dbReference>
<feature type="transmembrane region" description="Helical" evidence="9">
    <location>
        <begin position="187"/>
        <end position="210"/>
    </location>
</feature>
<accession>A0A427YJM3</accession>
<evidence type="ECO:0000256" key="5">
    <source>
        <dbReference type="ARBA" id="ARBA00022989"/>
    </source>
</evidence>
<dbReference type="OrthoDB" id="9986881at2759"/>
<dbReference type="InterPro" id="IPR011701">
    <property type="entry name" value="MFS"/>
</dbReference>
<evidence type="ECO:0000313" key="12">
    <source>
        <dbReference type="Proteomes" id="UP000279259"/>
    </source>
</evidence>